<organism evidence="2 3">
    <name type="scientific">Ramlibacter pallidus</name>
    <dbReference type="NCBI Taxonomy" id="2780087"/>
    <lineage>
        <taxon>Bacteria</taxon>
        <taxon>Pseudomonadati</taxon>
        <taxon>Pseudomonadota</taxon>
        <taxon>Betaproteobacteria</taxon>
        <taxon>Burkholderiales</taxon>
        <taxon>Comamonadaceae</taxon>
        <taxon>Ramlibacter</taxon>
    </lineage>
</organism>
<evidence type="ECO:0000313" key="3">
    <source>
        <dbReference type="Proteomes" id="UP000806285"/>
    </source>
</evidence>
<evidence type="ECO:0000256" key="1">
    <source>
        <dbReference type="SAM" id="Phobius"/>
    </source>
</evidence>
<protein>
    <recommendedName>
        <fullName evidence="4">DUF2919 domain-containing protein</fullName>
    </recommendedName>
</protein>
<reference evidence="2 3" key="1">
    <citation type="submission" date="2020-10" db="EMBL/GenBank/DDBJ databases">
        <title>Ramlibacter sp. HM2 16S ribosomal RNA gene Genome sequencing and assembly.</title>
        <authorList>
            <person name="Kang M."/>
        </authorList>
    </citation>
    <scope>NUCLEOTIDE SEQUENCE [LARGE SCALE GENOMIC DNA]</scope>
    <source>
        <strain evidence="2 3">HM2</strain>
    </source>
</reference>
<evidence type="ECO:0008006" key="4">
    <source>
        <dbReference type="Google" id="ProtNLM"/>
    </source>
</evidence>
<proteinExistence type="predicted"/>
<sequence>MNPVALRTTLRDKLNVSEYLRPWKLASLSAGIALLIAGSYHENAPDWDVPISFIMAFFAYVSAPWSMRVLLERRWRMWPAMLLATWFSVDGCYAIYWHFVNPVALDLMRSANFPASLSLYGMCGIIWLYRGSLSELASEARTLVLRRSGRSHRPAE</sequence>
<comment type="caution">
    <text evidence="2">The sequence shown here is derived from an EMBL/GenBank/DDBJ whole genome shotgun (WGS) entry which is preliminary data.</text>
</comment>
<name>A0ABR9S5A0_9BURK</name>
<keyword evidence="1" id="KW-0472">Membrane</keyword>
<feature type="transmembrane region" description="Helical" evidence="1">
    <location>
        <begin position="21"/>
        <end position="41"/>
    </location>
</feature>
<gene>
    <name evidence="2" type="ORF">IM787_14130</name>
</gene>
<feature type="transmembrane region" description="Helical" evidence="1">
    <location>
        <begin position="47"/>
        <end position="65"/>
    </location>
</feature>
<dbReference type="Proteomes" id="UP000806285">
    <property type="component" value="Unassembled WGS sequence"/>
</dbReference>
<keyword evidence="3" id="KW-1185">Reference proteome</keyword>
<dbReference type="EMBL" id="JADDIV010000004">
    <property type="protein sequence ID" value="MBE7368694.1"/>
    <property type="molecule type" value="Genomic_DNA"/>
</dbReference>
<feature type="transmembrane region" description="Helical" evidence="1">
    <location>
        <begin position="77"/>
        <end position="99"/>
    </location>
</feature>
<evidence type="ECO:0000313" key="2">
    <source>
        <dbReference type="EMBL" id="MBE7368694.1"/>
    </source>
</evidence>
<keyword evidence="1" id="KW-0812">Transmembrane</keyword>
<keyword evidence="1" id="KW-1133">Transmembrane helix</keyword>
<dbReference type="RefSeq" id="WP_193677325.1">
    <property type="nucleotide sequence ID" value="NZ_JADDIV010000004.1"/>
</dbReference>
<accession>A0ABR9S5A0</accession>
<feature type="transmembrane region" description="Helical" evidence="1">
    <location>
        <begin position="111"/>
        <end position="129"/>
    </location>
</feature>